<dbReference type="GO" id="GO:0016020">
    <property type="term" value="C:membrane"/>
    <property type="evidence" value="ECO:0007669"/>
    <property type="project" value="UniProtKB-SubCell"/>
</dbReference>
<dbReference type="EMBL" id="RDQH01000336">
    <property type="protein sequence ID" value="RXH87019.1"/>
    <property type="molecule type" value="Genomic_DNA"/>
</dbReference>
<gene>
    <name evidence="7" type="ORF">DVH24_028519</name>
    <name evidence="8" type="ORF">DVH24_033857</name>
</gene>
<comment type="similarity">
    <text evidence="2">Belongs to the major facilitator superfamily. Proton-dependent oligopeptide transporter (POT/PTR) (TC 2.A.17) family.</text>
</comment>
<organism evidence="7 9">
    <name type="scientific">Malus domestica</name>
    <name type="common">Apple</name>
    <name type="synonym">Pyrus malus</name>
    <dbReference type="NCBI Taxonomy" id="3750"/>
    <lineage>
        <taxon>Eukaryota</taxon>
        <taxon>Viridiplantae</taxon>
        <taxon>Streptophyta</taxon>
        <taxon>Embryophyta</taxon>
        <taxon>Tracheophyta</taxon>
        <taxon>Spermatophyta</taxon>
        <taxon>Magnoliopsida</taxon>
        <taxon>eudicotyledons</taxon>
        <taxon>Gunneridae</taxon>
        <taxon>Pentapetalae</taxon>
        <taxon>rosids</taxon>
        <taxon>fabids</taxon>
        <taxon>Rosales</taxon>
        <taxon>Rosaceae</taxon>
        <taxon>Amygdaloideae</taxon>
        <taxon>Maleae</taxon>
        <taxon>Malus</taxon>
    </lineage>
</organism>
<evidence type="ECO:0000256" key="6">
    <source>
        <dbReference type="SAM" id="Phobius"/>
    </source>
</evidence>
<dbReference type="Gene3D" id="1.20.1250.20">
    <property type="entry name" value="MFS general substrate transporter like domains"/>
    <property type="match status" value="1"/>
</dbReference>
<dbReference type="AlphaFoldDB" id="A0A498IUL6"/>
<feature type="transmembrane region" description="Helical" evidence="6">
    <location>
        <begin position="215"/>
        <end position="234"/>
    </location>
</feature>
<evidence type="ECO:0000256" key="1">
    <source>
        <dbReference type="ARBA" id="ARBA00004141"/>
    </source>
</evidence>
<keyword evidence="5 6" id="KW-0472">Membrane</keyword>
<evidence type="ECO:0000256" key="3">
    <source>
        <dbReference type="ARBA" id="ARBA00022692"/>
    </source>
</evidence>
<dbReference type="SUPFAM" id="SSF103473">
    <property type="entry name" value="MFS general substrate transporter"/>
    <property type="match status" value="1"/>
</dbReference>
<evidence type="ECO:0000313" key="7">
    <source>
        <dbReference type="EMBL" id="RXH87019.1"/>
    </source>
</evidence>
<reference evidence="7 9" key="1">
    <citation type="submission" date="2018-10" db="EMBL/GenBank/DDBJ databases">
        <title>A high-quality apple genome assembly.</title>
        <authorList>
            <person name="Hu J."/>
        </authorList>
    </citation>
    <scope>NUCLEOTIDE SEQUENCE [LARGE SCALE GENOMIC DNA]</scope>
    <source>
        <strain evidence="9">cv. HFTH1</strain>
        <tissue evidence="7">Young leaf</tissue>
    </source>
</reference>
<dbReference type="Pfam" id="PF00854">
    <property type="entry name" value="PTR2"/>
    <property type="match status" value="1"/>
</dbReference>
<feature type="transmembrane region" description="Helical" evidence="6">
    <location>
        <begin position="431"/>
        <end position="453"/>
    </location>
</feature>
<feature type="transmembrane region" description="Helical" evidence="6">
    <location>
        <begin position="510"/>
        <end position="529"/>
    </location>
</feature>
<evidence type="ECO:0000313" key="9">
    <source>
        <dbReference type="Proteomes" id="UP000290289"/>
    </source>
</evidence>
<evidence type="ECO:0000256" key="2">
    <source>
        <dbReference type="ARBA" id="ARBA00005982"/>
    </source>
</evidence>
<dbReference type="GO" id="GO:0022857">
    <property type="term" value="F:transmembrane transporter activity"/>
    <property type="evidence" value="ECO:0007669"/>
    <property type="project" value="InterPro"/>
</dbReference>
<proteinExistence type="inferred from homology"/>
<evidence type="ECO:0000256" key="4">
    <source>
        <dbReference type="ARBA" id="ARBA00022989"/>
    </source>
</evidence>
<dbReference type="EMBL" id="RDQH01000180">
    <property type="protein sequence ID" value="RXI09795.1"/>
    <property type="molecule type" value="Genomic_DNA"/>
</dbReference>
<protein>
    <recommendedName>
        <fullName evidence="10">Major facilitator superfamily (MFS) profile domain-containing protein</fullName>
    </recommendedName>
</protein>
<feature type="transmembrane region" description="Helical" evidence="6">
    <location>
        <begin position="149"/>
        <end position="168"/>
    </location>
</feature>
<feature type="transmembrane region" description="Helical" evidence="6">
    <location>
        <begin position="108"/>
        <end position="129"/>
    </location>
</feature>
<sequence length="533" mass="58950">MALEMSTERDGNVLYQQKESDDKFVDWRGREANPKKHGGIRAAALTCVVGVLINMVFLSNAINFVSYFRLSMHYSPATSANMVTNFMGTSFLLSIVGGFICDSLFTSFTTFIIFCAINLVGVILLAIQAQFTHLRPAVDVKPSLFQATILYIGLYAFAAGIAGLNVALPAHGAEQFDHNDARLISAFFNWFNFAICLGGLISSTVMVWVEDHIGWNWSFLITVTALSFSLVIFVTGTPFYRHKRPTAGNSLTRIITVLACAARNWKASSNERMGNQYAVSPINRNRADGQSYDKLKFLDKALIGNTISAAHVEETRTFLGLLPIFASTIMMNCCLAQVETFSVVQGSKMNRKLHNFEIPTQSLNVPPLSIMLASIPLCGRFQHKSHMLQPLWRIGLGIALASGSMAVAALVEAKRREAAHNDVTLSVFWLGWQFLLLGVCDVLTLGGMLEFFYSEAPSTMRSMCAALSWCSISLGYFLSSVLVSIANSVSGKFGTQWLGGDDLNHMRLDLFYTLLGILNTGNFLNYMYWAKRY</sequence>
<evidence type="ECO:0000256" key="5">
    <source>
        <dbReference type="ARBA" id="ARBA00023136"/>
    </source>
</evidence>
<dbReference type="Proteomes" id="UP000290289">
    <property type="component" value="Chromosome 10"/>
</dbReference>
<dbReference type="PANTHER" id="PTHR11654">
    <property type="entry name" value="OLIGOPEPTIDE TRANSPORTER-RELATED"/>
    <property type="match status" value="1"/>
</dbReference>
<feature type="transmembrane region" description="Helical" evidence="6">
    <location>
        <begin position="42"/>
        <end position="62"/>
    </location>
</feature>
<dbReference type="InterPro" id="IPR036259">
    <property type="entry name" value="MFS_trans_sf"/>
</dbReference>
<feature type="transmembrane region" description="Helical" evidence="6">
    <location>
        <begin position="391"/>
        <end position="411"/>
    </location>
</feature>
<dbReference type="InterPro" id="IPR000109">
    <property type="entry name" value="POT_fam"/>
</dbReference>
<feature type="transmembrane region" description="Helical" evidence="6">
    <location>
        <begin position="82"/>
        <end position="101"/>
    </location>
</feature>
<comment type="subcellular location">
    <subcellularLocation>
        <location evidence="1">Membrane</location>
        <topology evidence="1">Multi-pass membrane protein</topology>
    </subcellularLocation>
</comment>
<evidence type="ECO:0008006" key="10">
    <source>
        <dbReference type="Google" id="ProtNLM"/>
    </source>
</evidence>
<keyword evidence="4 6" id="KW-1133">Transmembrane helix</keyword>
<feature type="transmembrane region" description="Helical" evidence="6">
    <location>
        <begin position="189"/>
        <end position="209"/>
    </location>
</feature>
<comment type="caution">
    <text evidence="7">The sequence shown here is derived from an EMBL/GenBank/DDBJ whole genome shotgun (WGS) entry which is preliminary data.</text>
</comment>
<name>A0A498IUL6_MALDO</name>
<accession>A0A498IUL6</accession>
<feature type="transmembrane region" description="Helical" evidence="6">
    <location>
        <begin position="318"/>
        <end position="338"/>
    </location>
</feature>
<keyword evidence="9" id="KW-1185">Reference proteome</keyword>
<feature type="transmembrane region" description="Helical" evidence="6">
    <location>
        <begin position="465"/>
        <end position="490"/>
    </location>
</feature>
<evidence type="ECO:0000313" key="8">
    <source>
        <dbReference type="EMBL" id="RXI09795.1"/>
    </source>
</evidence>
<keyword evidence="3 6" id="KW-0812">Transmembrane</keyword>